<dbReference type="PANTHER" id="PTHR46128:SF211">
    <property type="entry name" value="PENTACOTRIPEPTIDE-REPEAT REGION OF PRORP DOMAIN-CONTAINING PROTEIN"/>
    <property type="match status" value="1"/>
</dbReference>
<feature type="repeat" description="PPR" evidence="3">
    <location>
        <begin position="457"/>
        <end position="491"/>
    </location>
</feature>
<proteinExistence type="inferred from homology"/>
<dbReference type="EMBL" id="LFYR01001054">
    <property type="protein sequence ID" value="KMZ65317.1"/>
    <property type="molecule type" value="Genomic_DNA"/>
</dbReference>
<dbReference type="OMA" id="HWMIEDG"/>
<dbReference type="InterPro" id="IPR011990">
    <property type="entry name" value="TPR-like_helical_dom_sf"/>
</dbReference>
<dbReference type="AlphaFoldDB" id="A0A0K9PAP3"/>
<protein>
    <submittedName>
        <fullName evidence="4">Pentatricopeptide repeat-containing protein</fullName>
    </submittedName>
</protein>
<dbReference type="Proteomes" id="UP000036987">
    <property type="component" value="Unassembled WGS sequence"/>
</dbReference>
<dbReference type="Gene3D" id="1.25.40.10">
    <property type="entry name" value="Tetratricopeptide repeat domain"/>
    <property type="match status" value="5"/>
</dbReference>
<dbReference type="NCBIfam" id="TIGR00756">
    <property type="entry name" value="PPR"/>
    <property type="match status" value="8"/>
</dbReference>
<dbReference type="PANTHER" id="PTHR46128">
    <property type="entry name" value="MITOCHONDRIAL GROUP I INTRON SPLICING FACTOR CCM1"/>
    <property type="match status" value="1"/>
</dbReference>
<name>A0A0K9PAP3_ZOSMR</name>
<feature type="repeat" description="PPR" evidence="3">
    <location>
        <begin position="563"/>
        <end position="597"/>
    </location>
</feature>
<dbReference type="InterPro" id="IPR050872">
    <property type="entry name" value="PPR_P_subfamily"/>
</dbReference>
<feature type="repeat" description="PPR" evidence="3">
    <location>
        <begin position="244"/>
        <end position="278"/>
    </location>
</feature>
<dbReference type="OrthoDB" id="185373at2759"/>
<evidence type="ECO:0000256" key="2">
    <source>
        <dbReference type="ARBA" id="ARBA00022737"/>
    </source>
</evidence>
<sequence>MQKRVFFPLLFSSFSTSSSSSLLKIVTSSSLEITDDFLLSSFLPLSMNPSQIAMNHICSSINQQQKRSTNNTNVLLQLDLEDHLLSHVSTDDISRILLRCQSKPLSALSFFNWAKTHLPNKLMPRNYCLIIHILTWSRFFSQARTFLYEMSEKYPKFDLFDCLVDSTSGDCNWSPTVFGIIVKVFVKMGKIDEGLRVLKKMVKMEFLPTTNECNCVMSGLIKANRSAECWDVRDLMKKSRIHSDTYTFNILTNVLCKCGNVGKAKEFMEEMEVEGFNPDIVTYNTLITGFTRKGKMDEAFYLYKIMHRRGVVPDSITYTLLITGLCQNGRTAEAHRLFHQMLHREVEPDGFMYNALIVGYCNQGKLMKGKLMLQEMIQAGFLPDRFTCYMMVESYMKAGELLPCLNMLAQLRKLGVSISFEIYTSLVVSLCREGRPNAARNLQNLLILKGDDGFNLNLEIYNNLINGYCSTDFIAEALELKDEMIAQGVEPNVDSYRFLITSLCRNERSADGESLIWEMVESFKLVPDFNILQSLLNGYCKKREYLKAETFLDNLAQKFQISETRNYNILINALCEEGNLTKSIELQNKMLKLGILPNAQTCKFLISAISRTHQS</sequence>
<dbReference type="Pfam" id="PF13041">
    <property type="entry name" value="PPR_2"/>
    <property type="match status" value="5"/>
</dbReference>
<gene>
    <name evidence="4" type="ORF">ZOSMA_32G01000</name>
</gene>
<evidence type="ECO:0000313" key="4">
    <source>
        <dbReference type="EMBL" id="KMZ65317.1"/>
    </source>
</evidence>
<accession>A0A0K9PAP3</accession>
<evidence type="ECO:0000313" key="5">
    <source>
        <dbReference type="Proteomes" id="UP000036987"/>
    </source>
</evidence>
<evidence type="ECO:0000256" key="1">
    <source>
        <dbReference type="ARBA" id="ARBA00007626"/>
    </source>
</evidence>
<dbReference type="PROSITE" id="PS51375">
    <property type="entry name" value="PPR"/>
    <property type="match status" value="7"/>
</dbReference>
<keyword evidence="5" id="KW-1185">Reference proteome</keyword>
<feature type="repeat" description="PPR" evidence="3">
    <location>
        <begin position="349"/>
        <end position="383"/>
    </location>
</feature>
<organism evidence="4 5">
    <name type="scientific">Zostera marina</name>
    <name type="common">Eelgrass</name>
    <dbReference type="NCBI Taxonomy" id="29655"/>
    <lineage>
        <taxon>Eukaryota</taxon>
        <taxon>Viridiplantae</taxon>
        <taxon>Streptophyta</taxon>
        <taxon>Embryophyta</taxon>
        <taxon>Tracheophyta</taxon>
        <taxon>Spermatophyta</taxon>
        <taxon>Magnoliopsida</taxon>
        <taxon>Liliopsida</taxon>
        <taxon>Zosteraceae</taxon>
        <taxon>Zostera</taxon>
    </lineage>
</organism>
<evidence type="ECO:0000256" key="3">
    <source>
        <dbReference type="PROSITE-ProRule" id="PRU00708"/>
    </source>
</evidence>
<dbReference type="Pfam" id="PF01535">
    <property type="entry name" value="PPR"/>
    <property type="match status" value="3"/>
</dbReference>
<feature type="repeat" description="PPR" evidence="3">
    <location>
        <begin position="174"/>
        <end position="208"/>
    </location>
</feature>
<dbReference type="InterPro" id="IPR002885">
    <property type="entry name" value="PPR_rpt"/>
</dbReference>
<keyword evidence="2" id="KW-0677">Repeat</keyword>
<reference evidence="5" key="1">
    <citation type="journal article" date="2016" name="Nature">
        <title>The genome of the seagrass Zostera marina reveals angiosperm adaptation to the sea.</title>
        <authorList>
            <person name="Olsen J.L."/>
            <person name="Rouze P."/>
            <person name="Verhelst B."/>
            <person name="Lin Y.-C."/>
            <person name="Bayer T."/>
            <person name="Collen J."/>
            <person name="Dattolo E."/>
            <person name="De Paoli E."/>
            <person name="Dittami S."/>
            <person name="Maumus F."/>
            <person name="Michel G."/>
            <person name="Kersting A."/>
            <person name="Lauritano C."/>
            <person name="Lohaus R."/>
            <person name="Toepel M."/>
            <person name="Tonon T."/>
            <person name="Vanneste K."/>
            <person name="Amirebrahimi M."/>
            <person name="Brakel J."/>
            <person name="Bostroem C."/>
            <person name="Chovatia M."/>
            <person name="Grimwood J."/>
            <person name="Jenkins J.W."/>
            <person name="Jueterbock A."/>
            <person name="Mraz A."/>
            <person name="Stam W.T."/>
            <person name="Tice H."/>
            <person name="Bornberg-Bauer E."/>
            <person name="Green P.J."/>
            <person name="Pearson G.A."/>
            <person name="Procaccini G."/>
            <person name="Duarte C.M."/>
            <person name="Schmutz J."/>
            <person name="Reusch T.B.H."/>
            <person name="Van de Peer Y."/>
        </authorList>
    </citation>
    <scope>NUCLEOTIDE SEQUENCE [LARGE SCALE GENOMIC DNA]</scope>
    <source>
        <strain evidence="5">cv. Finnish</strain>
    </source>
</reference>
<comment type="similarity">
    <text evidence="1">Belongs to the PPR family. P subfamily.</text>
</comment>
<feature type="repeat" description="PPR" evidence="3">
    <location>
        <begin position="314"/>
        <end position="348"/>
    </location>
</feature>
<comment type="caution">
    <text evidence="4">The sequence shown here is derived from an EMBL/GenBank/DDBJ whole genome shotgun (WGS) entry which is preliminary data.</text>
</comment>
<feature type="repeat" description="PPR" evidence="3">
    <location>
        <begin position="279"/>
        <end position="313"/>
    </location>
</feature>